<keyword evidence="3" id="KW-1185">Reference proteome</keyword>
<evidence type="ECO:0000313" key="3">
    <source>
        <dbReference type="Proteomes" id="UP000613177"/>
    </source>
</evidence>
<accession>A0A8H7VX66</accession>
<dbReference type="AlphaFoldDB" id="A0A8H7VX66"/>
<dbReference type="SMART" id="SM00256">
    <property type="entry name" value="FBOX"/>
    <property type="match status" value="1"/>
</dbReference>
<dbReference type="Pfam" id="PF12937">
    <property type="entry name" value="F-box-like"/>
    <property type="match status" value="1"/>
</dbReference>
<dbReference type="SUPFAM" id="SSF81383">
    <property type="entry name" value="F-box domain"/>
    <property type="match status" value="1"/>
</dbReference>
<evidence type="ECO:0000313" key="2">
    <source>
        <dbReference type="EMBL" id="KAG2234697.1"/>
    </source>
</evidence>
<gene>
    <name evidence="2" type="ORF">INT48_004135</name>
</gene>
<proteinExistence type="predicted"/>
<protein>
    <recommendedName>
        <fullName evidence="1">F-box domain-containing protein</fullName>
    </recommendedName>
</protein>
<dbReference type="PROSITE" id="PS50181">
    <property type="entry name" value="FBOX"/>
    <property type="match status" value="1"/>
</dbReference>
<sequence length="222" mass="25689">MVPNEVLTIIFNHLDAKQLLQCQLTNKQWRKASVKQLYSKVKIKSDFSYKRYINTVSTYPYLALYLKSIDLGYYFAKQPTGSSIRTYKILLHFPNITELSATESTAEFWTQLCYTADQGRFKYLQHLPIPSALDFEYYAYVALLLNPPLLIQPHNNAESLGCHWELIGFDNQLNYAIKKFPALKALTISLYSKEGLGLDCIYNRPEYTPSQRPSVVTLINFF</sequence>
<evidence type="ECO:0000259" key="1">
    <source>
        <dbReference type="PROSITE" id="PS50181"/>
    </source>
</evidence>
<name>A0A8H7VX66_9FUNG</name>
<reference evidence="2" key="1">
    <citation type="submission" date="2021-01" db="EMBL/GenBank/DDBJ databases">
        <title>Metabolic potential, ecology and presence of endohyphal bacteria is reflected in genomic diversity of Mucoromycotina.</title>
        <authorList>
            <person name="Muszewska A."/>
            <person name="Okrasinska A."/>
            <person name="Steczkiewicz K."/>
            <person name="Drgas O."/>
            <person name="Orlowska M."/>
            <person name="Perlinska-Lenart U."/>
            <person name="Aleksandrzak-Piekarczyk T."/>
            <person name="Szatraj K."/>
            <person name="Zielenkiewicz U."/>
            <person name="Pilsyk S."/>
            <person name="Malc E."/>
            <person name="Mieczkowski P."/>
            <person name="Kruszewska J.S."/>
            <person name="Biernat P."/>
            <person name="Pawlowska J."/>
        </authorList>
    </citation>
    <scope>NUCLEOTIDE SEQUENCE</scope>
    <source>
        <strain evidence="2">WA0000018081</strain>
    </source>
</reference>
<feature type="domain" description="F-box" evidence="1">
    <location>
        <begin position="1"/>
        <end position="41"/>
    </location>
</feature>
<dbReference type="CDD" id="cd09917">
    <property type="entry name" value="F-box_SF"/>
    <property type="match status" value="1"/>
</dbReference>
<organism evidence="2 3">
    <name type="scientific">Thamnidium elegans</name>
    <dbReference type="NCBI Taxonomy" id="101142"/>
    <lineage>
        <taxon>Eukaryota</taxon>
        <taxon>Fungi</taxon>
        <taxon>Fungi incertae sedis</taxon>
        <taxon>Mucoromycota</taxon>
        <taxon>Mucoromycotina</taxon>
        <taxon>Mucoromycetes</taxon>
        <taxon>Mucorales</taxon>
        <taxon>Mucorineae</taxon>
        <taxon>Mucoraceae</taxon>
        <taxon>Thamnidium</taxon>
    </lineage>
</organism>
<dbReference type="Proteomes" id="UP000613177">
    <property type="component" value="Unassembled WGS sequence"/>
</dbReference>
<dbReference type="Gene3D" id="1.20.1280.50">
    <property type="match status" value="1"/>
</dbReference>
<dbReference type="EMBL" id="JAEPRE010000047">
    <property type="protein sequence ID" value="KAG2234697.1"/>
    <property type="molecule type" value="Genomic_DNA"/>
</dbReference>
<comment type="caution">
    <text evidence="2">The sequence shown here is derived from an EMBL/GenBank/DDBJ whole genome shotgun (WGS) entry which is preliminary data.</text>
</comment>
<dbReference type="InterPro" id="IPR036047">
    <property type="entry name" value="F-box-like_dom_sf"/>
</dbReference>
<dbReference type="InterPro" id="IPR001810">
    <property type="entry name" value="F-box_dom"/>
</dbReference>